<evidence type="ECO:0000313" key="1">
    <source>
        <dbReference type="EMBL" id="NLR17671.1"/>
    </source>
</evidence>
<sequence>MGVNFNDSKLKPKYYTNNGKDLFDRFEEGLMTAEQNRGFYIGNVFKYITRYQNKNGVEDLQKASTYLNRLIAFETKANRTDSEKMTEFWANTFKNWQKAGDIRDSRTD</sequence>
<accession>A0ABX1KUS8</accession>
<dbReference type="Pfam" id="PF11753">
    <property type="entry name" value="DUF3310"/>
    <property type="match status" value="1"/>
</dbReference>
<dbReference type="EMBL" id="JAAXLJ010000003">
    <property type="protein sequence ID" value="NLR17671.1"/>
    <property type="molecule type" value="Genomic_DNA"/>
</dbReference>
<evidence type="ECO:0000313" key="2">
    <source>
        <dbReference type="Proteomes" id="UP000763447"/>
    </source>
</evidence>
<protein>
    <submittedName>
        <fullName evidence="1">DUF3310 domain-containing protein</fullName>
    </submittedName>
</protein>
<keyword evidence="2" id="KW-1185">Reference proteome</keyword>
<organism evidence="1 2">
    <name type="scientific">Secundilactobacillus angelensis</name>
    <dbReference type="NCBI Taxonomy" id="2722706"/>
    <lineage>
        <taxon>Bacteria</taxon>
        <taxon>Bacillati</taxon>
        <taxon>Bacillota</taxon>
        <taxon>Bacilli</taxon>
        <taxon>Lactobacillales</taxon>
        <taxon>Lactobacillaceae</taxon>
        <taxon>Secundilactobacillus</taxon>
    </lineage>
</organism>
<name>A0ABX1KUS8_9LACO</name>
<reference evidence="1 2" key="1">
    <citation type="submission" date="2020-04" db="EMBL/GenBank/DDBJ databases">
        <title>A novel species of genus Lactobacillus that was isolated from fermented food Zha-chili.</title>
        <authorList>
            <person name="Zhang Z."/>
        </authorList>
    </citation>
    <scope>NUCLEOTIDE SEQUENCE [LARGE SCALE GENOMIC DNA]</scope>
    <source>
        <strain evidence="2">HBUAS51383</strain>
    </source>
</reference>
<proteinExistence type="predicted"/>
<dbReference type="Proteomes" id="UP000763447">
    <property type="component" value="Unassembled WGS sequence"/>
</dbReference>
<comment type="caution">
    <text evidence="1">The sequence shown here is derived from an EMBL/GenBank/DDBJ whole genome shotgun (WGS) entry which is preliminary data.</text>
</comment>
<gene>
    <name evidence="1" type="ORF">HC026_01920</name>
</gene>
<dbReference type="InterPro" id="IPR021739">
    <property type="entry name" value="SaV-like"/>
</dbReference>